<keyword evidence="2" id="KW-1185">Reference proteome</keyword>
<evidence type="ECO:0000313" key="2">
    <source>
        <dbReference type="Proteomes" id="UP000288168"/>
    </source>
</evidence>
<accession>A0A428P9D5</accession>
<dbReference type="EMBL" id="NKCI01000176">
    <property type="protein sequence ID" value="RSL49625.1"/>
    <property type="molecule type" value="Genomic_DNA"/>
</dbReference>
<evidence type="ECO:0000313" key="1">
    <source>
        <dbReference type="EMBL" id="RSL49625.1"/>
    </source>
</evidence>
<organism evidence="1 2">
    <name type="scientific">Fusarium duplospermum</name>
    <dbReference type="NCBI Taxonomy" id="1325734"/>
    <lineage>
        <taxon>Eukaryota</taxon>
        <taxon>Fungi</taxon>
        <taxon>Dikarya</taxon>
        <taxon>Ascomycota</taxon>
        <taxon>Pezizomycotina</taxon>
        <taxon>Sordariomycetes</taxon>
        <taxon>Hypocreomycetidae</taxon>
        <taxon>Hypocreales</taxon>
        <taxon>Nectriaceae</taxon>
        <taxon>Fusarium</taxon>
        <taxon>Fusarium solani species complex</taxon>
    </lineage>
</organism>
<dbReference type="Proteomes" id="UP000288168">
    <property type="component" value="Unassembled WGS sequence"/>
</dbReference>
<dbReference type="STRING" id="1325734.A0A428P9D5"/>
<name>A0A428P9D5_9HYPO</name>
<comment type="caution">
    <text evidence="1">The sequence shown here is derived from an EMBL/GenBank/DDBJ whole genome shotgun (WGS) entry which is preliminary data.</text>
</comment>
<sequence>MLTSTAAGTGTVAAIVEWFILPEVARRTPGEIDEMFEKKVSLRGFKNYVTEVQLNAEHHQDKIQGDA</sequence>
<dbReference type="AlphaFoldDB" id="A0A428P9D5"/>
<reference evidence="1 2" key="1">
    <citation type="submission" date="2017-06" db="EMBL/GenBank/DDBJ databases">
        <title>Comparative genomic analysis of Ambrosia Fusariam Clade fungi.</title>
        <authorList>
            <person name="Stajich J.E."/>
            <person name="Carrillo J."/>
            <person name="Kijimoto T."/>
            <person name="Eskalen A."/>
            <person name="O'Donnell K."/>
            <person name="Kasson M."/>
        </authorList>
    </citation>
    <scope>NUCLEOTIDE SEQUENCE [LARGE SCALE GENOMIC DNA]</scope>
    <source>
        <strain evidence="1 2">NRRL62584</strain>
    </source>
</reference>
<proteinExistence type="predicted"/>
<dbReference type="OrthoDB" id="2544694at2759"/>
<gene>
    <name evidence="1" type="ORF">CEP54_012323</name>
</gene>
<protein>
    <submittedName>
        <fullName evidence="1">Uncharacterized protein</fullName>
    </submittedName>
</protein>